<feature type="repeat" description="PPR" evidence="3">
    <location>
        <begin position="16"/>
        <end position="50"/>
    </location>
</feature>
<comment type="caution">
    <text evidence="4">The sequence shown here is derived from an EMBL/GenBank/DDBJ whole genome shotgun (WGS) entry which is preliminary data.</text>
</comment>
<feature type="repeat" description="PPR" evidence="3">
    <location>
        <begin position="51"/>
        <end position="85"/>
    </location>
</feature>
<dbReference type="Pfam" id="PF13041">
    <property type="entry name" value="PPR_2"/>
    <property type="match status" value="1"/>
</dbReference>
<dbReference type="InterPro" id="IPR002885">
    <property type="entry name" value="PPR_rpt"/>
</dbReference>
<dbReference type="PANTHER" id="PTHR47447:SF21">
    <property type="entry name" value="PENTACOTRIPEPTIDE-REPEAT REGION OF PRORP DOMAIN-CONTAINING PROTEIN"/>
    <property type="match status" value="1"/>
</dbReference>
<organism evidence="4 5">
    <name type="scientific">Striga hermonthica</name>
    <name type="common">Purple witchweed</name>
    <name type="synonym">Buchnera hermonthica</name>
    <dbReference type="NCBI Taxonomy" id="68872"/>
    <lineage>
        <taxon>Eukaryota</taxon>
        <taxon>Viridiplantae</taxon>
        <taxon>Streptophyta</taxon>
        <taxon>Embryophyta</taxon>
        <taxon>Tracheophyta</taxon>
        <taxon>Spermatophyta</taxon>
        <taxon>Magnoliopsida</taxon>
        <taxon>eudicotyledons</taxon>
        <taxon>Gunneridae</taxon>
        <taxon>Pentapetalae</taxon>
        <taxon>asterids</taxon>
        <taxon>lamiids</taxon>
        <taxon>Lamiales</taxon>
        <taxon>Orobanchaceae</taxon>
        <taxon>Buchnereae</taxon>
        <taxon>Striga</taxon>
    </lineage>
</organism>
<evidence type="ECO:0000313" key="4">
    <source>
        <dbReference type="EMBL" id="CAA0831158.1"/>
    </source>
</evidence>
<dbReference type="AlphaFoldDB" id="A0A9N7RHL5"/>
<evidence type="ECO:0000313" key="5">
    <source>
        <dbReference type="Proteomes" id="UP001153555"/>
    </source>
</evidence>
<keyword evidence="2" id="KW-0677">Repeat</keyword>
<dbReference type="Pfam" id="PF13812">
    <property type="entry name" value="PPR_3"/>
    <property type="match status" value="1"/>
</dbReference>
<protein>
    <submittedName>
        <fullName evidence="4">Tetratricopeptide repeat (TPR)-like superfamily protein</fullName>
    </submittedName>
</protein>
<dbReference type="Proteomes" id="UP001153555">
    <property type="component" value="Unassembled WGS sequence"/>
</dbReference>
<evidence type="ECO:0000256" key="3">
    <source>
        <dbReference type="PROSITE-ProRule" id="PRU00708"/>
    </source>
</evidence>
<accession>A0A9N7RHL5</accession>
<sequence length="103" mass="11380">MDEIFLNMKHWGLKPNSITYSSLVSAYGKVGLFGKVDSIVRQVENSDVVLDTPFFNCAINAFGKFGDVERMMELLEAMEGCGCKPDDITFATINQACRSLSSD</sequence>
<dbReference type="PANTHER" id="PTHR47447">
    <property type="entry name" value="OS03G0856100 PROTEIN"/>
    <property type="match status" value="1"/>
</dbReference>
<dbReference type="NCBIfam" id="TIGR00756">
    <property type="entry name" value="PPR"/>
    <property type="match status" value="2"/>
</dbReference>
<keyword evidence="5" id="KW-1185">Reference proteome</keyword>
<gene>
    <name evidence="4" type="ORF">SHERM_26539</name>
</gene>
<dbReference type="Gene3D" id="1.25.40.10">
    <property type="entry name" value="Tetratricopeptide repeat domain"/>
    <property type="match status" value="1"/>
</dbReference>
<proteinExistence type="inferred from homology"/>
<dbReference type="EMBL" id="CACSLK010027831">
    <property type="protein sequence ID" value="CAA0831158.1"/>
    <property type="molecule type" value="Genomic_DNA"/>
</dbReference>
<dbReference type="InterPro" id="IPR011990">
    <property type="entry name" value="TPR-like_helical_dom_sf"/>
</dbReference>
<evidence type="ECO:0000256" key="2">
    <source>
        <dbReference type="ARBA" id="ARBA00022737"/>
    </source>
</evidence>
<reference evidence="4" key="1">
    <citation type="submission" date="2019-12" db="EMBL/GenBank/DDBJ databases">
        <authorList>
            <person name="Scholes J."/>
        </authorList>
    </citation>
    <scope>NUCLEOTIDE SEQUENCE</scope>
</reference>
<comment type="similarity">
    <text evidence="1">Belongs to the PPR family. P subfamily.</text>
</comment>
<name>A0A9N7RHL5_STRHE</name>
<evidence type="ECO:0000256" key="1">
    <source>
        <dbReference type="ARBA" id="ARBA00007626"/>
    </source>
</evidence>
<dbReference type="PROSITE" id="PS51375">
    <property type="entry name" value="PPR"/>
    <property type="match status" value="2"/>
</dbReference>
<dbReference type="OrthoDB" id="185373at2759"/>